<name>A0A366I528_9FIRM</name>
<dbReference type="RefSeq" id="WP_242981739.1">
    <property type="nucleotide sequence ID" value="NZ_QNRX01000010.1"/>
</dbReference>
<dbReference type="GO" id="GO:0004659">
    <property type="term" value="F:prenyltransferase activity"/>
    <property type="evidence" value="ECO:0007669"/>
    <property type="project" value="InterPro"/>
</dbReference>
<proteinExistence type="predicted"/>
<dbReference type="UniPathway" id="UPA00079"/>
<evidence type="ECO:0000256" key="3">
    <source>
        <dbReference type="ARBA" id="ARBA00022428"/>
    </source>
</evidence>
<evidence type="ECO:0000256" key="6">
    <source>
        <dbReference type="ARBA" id="ARBA00022989"/>
    </source>
</evidence>
<comment type="pathway">
    <text evidence="2">Quinol/quinone metabolism; menaquinone biosynthesis.</text>
</comment>
<keyword evidence="6 8" id="KW-1133">Transmembrane helix</keyword>
<reference evidence="9 10" key="1">
    <citation type="submission" date="2018-06" db="EMBL/GenBank/DDBJ databases">
        <title>Genomic Encyclopedia of Type Strains, Phase IV (KMG-IV): sequencing the most valuable type-strain genomes for metagenomic binning, comparative biology and taxonomic classification.</title>
        <authorList>
            <person name="Goeker M."/>
        </authorList>
    </citation>
    <scope>NUCLEOTIDE SEQUENCE [LARGE SCALE GENOMIC DNA]</scope>
    <source>
        <strain evidence="9 10">DSM 22112</strain>
    </source>
</reference>
<comment type="subcellular location">
    <subcellularLocation>
        <location evidence="1">Membrane</location>
        <topology evidence="1">Multi-pass membrane protein</topology>
    </subcellularLocation>
</comment>
<comment type="caution">
    <text evidence="9">The sequence shown here is derived from an EMBL/GenBank/DDBJ whole genome shotgun (WGS) entry which is preliminary data.</text>
</comment>
<protein>
    <submittedName>
        <fullName evidence="9">1,4-dihydroxy-2-naphthoate octaprenyltransferase</fullName>
    </submittedName>
</protein>
<dbReference type="Proteomes" id="UP000253490">
    <property type="component" value="Unassembled WGS sequence"/>
</dbReference>
<dbReference type="NCBIfam" id="NF004752">
    <property type="entry name" value="PRK06080.1-4"/>
    <property type="match status" value="1"/>
</dbReference>
<feature type="transmembrane region" description="Helical" evidence="8">
    <location>
        <begin position="240"/>
        <end position="269"/>
    </location>
</feature>
<feature type="transmembrane region" description="Helical" evidence="8">
    <location>
        <begin position="187"/>
        <end position="212"/>
    </location>
</feature>
<feature type="transmembrane region" description="Helical" evidence="8">
    <location>
        <begin position="38"/>
        <end position="60"/>
    </location>
</feature>
<feature type="transmembrane region" description="Helical" evidence="8">
    <location>
        <begin position="289"/>
        <end position="313"/>
    </location>
</feature>
<dbReference type="CDD" id="cd13962">
    <property type="entry name" value="PT_UbiA_UBIAD1"/>
    <property type="match status" value="1"/>
</dbReference>
<evidence type="ECO:0000256" key="7">
    <source>
        <dbReference type="ARBA" id="ARBA00023136"/>
    </source>
</evidence>
<evidence type="ECO:0000256" key="8">
    <source>
        <dbReference type="SAM" id="Phobius"/>
    </source>
</evidence>
<evidence type="ECO:0000313" key="10">
    <source>
        <dbReference type="Proteomes" id="UP000253490"/>
    </source>
</evidence>
<dbReference type="GO" id="GO:0042371">
    <property type="term" value="P:vitamin K biosynthetic process"/>
    <property type="evidence" value="ECO:0007669"/>
    <property type="project" value="TreeGrafter"/>
</dbReference>
<evidence type="ECO:0000313" key="9">
    <source>
        <dbReference type="EMBL" id="RBP63320.1"/>
    </source>
</evidence>
<dbReference type="GO" id="GO:0009234">
    <property type="term" value="P:menaquinone biosynthetic process"/>
    <property type="evidence" value="ECO:0007669"/>
    <property type="project" value="UniProtKB-UniPathway"/>
</dbReference>
<evidence type="ECO:0000256" key="5">
    <source>
        <dbReference type="ARBA" id="ARBA00022692"/>
    </source>
</evidence>
<evidence type="ECO:0000256" key="4">
    <source>
        <dbReference type="ARBA" id="ARBA00022679"/>
    </source>
</evidence>
<dbReference type="InterPro" id="IPR044878">
    <property type="entry name" value="UbiA_sf"/>
</dbReference>
<keyword evidence="3" id="KW-0474">Menaquinone biosynthesis</keyword>
<accession>A0A366I528</accession>
<dbReference type="EMBL" id="QNRX01000010">
    <property type="protein sequence ID" value="RBP63320.1"/>
    <property type="molecule type" value="Genomic_DNA"/>
</dbReference>
<feature type="transmembrane region" description="Helical" evidence="8">
    <location>
        <begin position="145"/>
        <end position="167"/>
    </location>
</feature>
<evidence type="ECO:0000256" key="2">
    <source>
        <dbReference type="ARBA" id="ARBA00004863"/>
    </source>
</evidence>
<feature type="transmembrane region" description="Helical" evidence="8">
    <location>
        <begin position="90"/>
        <end position="108"/>
    </location>
</feature>
<keyword evidence="5 8" id="KW-0812">Transmembrane</keyword>
<sequence length="314" mass="35441">MIFSLLKLAEIQTKLASQLPLLLGTVYALWRYDDFNLLHFLFMFLSLLTFDMATTVTNNYMDYKKAIKTSGYGYEEHNAMVRDKLSETTALLFLVILLIIAVTFGILLWFNTSIVVLLLGALSFSIGIIYSFGPVPISRTPFGELFSGGTMGFIIPFLAVYIHVYPFHVFDISIDDGLFNILINLDFIISIFFLSIAPVLTIANIMLANNLCDMEDDIINKRYTLPIYIGKAKALRLYKYLYYIIYIGVAIGCLLQKLPLLCLFVFLTLPVVNKGIAAFQHEQKKATTFAIAIKNLVLINGALIILIFLSIFIK</sequence>
<organism evidence="9 10">
    <name type="scientific">Alkalibaculum bacchi</name>
    <dbReference type="NCBI Taxonomy" id="645887"/>
    <lineage>
        <taxon>Bacteria</taxon>
        <taxon>Bacillati</taxon>
        <taxon>Bacillota</taxon>
        <taxon>Clostridia</taxon>
        <taxon>Eubacteriales</taxon>
        <taxon>Eubacteriaceae</taxon>
        <taxon>Alkalibaculum</taxon>
    </lineage>
</organism>
<dbReference type="AlphaFoldDB" id="A0A366I528"/>
<dbReference type="PANTHER" id="PTHR13929:SF0">
    <property type="entry name" value="UBIA PRENYLTRANSFERASE DOMAIN-CONTAINING PROTEIN 1"/>
    <property type="match status" value="1"/>
</dbReference>
<evidence type="ECO:0000256" key="1">
    <source>
        <dbReference type="ARBA" id="ARBA00004141"/>
    </source>
</evidence>
<dbReference type="Gene3D" id="1.10.357.140">
    <property type="entry name" value="UbiA prenyltransferase"/>
    <property type="match status" value="1"/>
</dbReference>
<dbReference type="PIRSF" id="PIRSF005355">
    <property type="entry name" value="UBIAD1"/>
    <property type="match status" value="1"/>
</dbReference>
<keyword evidence="4 9" id="KW-0808">Transferase</keyword>
<dbReference type="InterPro" id="IPR000537">
    <property type="entry name" value="UbiA_prenyltransferase"/>
</dbReference>
<dbReference type="Pfam" id="PF01040">
    <property type="entry name" value="UbiA"/>
    <property type="match status" value="1"/>
</dbReference>
<keyword evidence="10" id="KW-1185">Reference proteome</keyword>
<dbReference type="InterPro" id="IPR026046">
    <property type="entry name" value="UBIAD1"/>
</dbReference>
<keyword evidence="7 8" id="KW-0472">Membrane</keyword>
<dbReference type="PANTHER" id="PTHR13929">
    <property type="entry name" value="1,4-DIHYDROXY-2-NAPHTHOATE OCTAPRENYLTRANSFERASE"/>
    <property type="match status" value="1"/>
</dbReference>
<dbReference type="GO" id="GO:0016020">
    <property type="term" value="C:membrane"/>
    <property type="evidence" value="ECO:0007669"/>
    <property type="project" value="UniProtKB-SubCell"/>
</dbReference>
<feature type="transmembrane region" description="Helical" evidence="8">
    <location>
        <begin position="114"/>
        <end position="133"/>
    </location>
</feature>
<gene>
    <name evidence="9" type="ORF">DES36_11063</name>
</gene>